<dbReference type="SUPFAM" id="SSF48179">
    <property type="entry name" value="6-phosphogluconate dehydrogenase C-terminal domain-like"/>
    <property type="match status" value="1"/>
</dbReference>
<dbReference type="PANTHER" id="PTHR43491">
    <property type="entry name" value="UDP-N-ACETYL-D-MANNOSAMINE DEHYDROGENASE"/>
    <property type="match status" value="1"/>
</dbReference>
<keyword evidence="6" id="KW-0614">Plasmid</keyword>
<evidence type="ECO:0000256" key="2">
    <source>
        <dbReference type="ARBA" id="ARBA00023027"/>
    </source>
</evidence>
<dbReference type="InterPro" id="IPR017476">
    <property type="entry name" value="UDP-Glc/GDP-Man"/>
</dbReference>
<keyword evidence="7" id="KW-1185">Reference proteome</keyword>
<reference evidence="7" key="1">
    <citation type="journal article" date="2011" name="PLoS Genet.">
        <title>Azospirillum genomes reveal transition of bacteria from aquatic to terrestrial environments.</title>
        <authorList>
            <person name="Wisniewski-Dye F."/>
            <person name="Borziak K."/>
            <person name="Khalsa-Moyers G."/>
            <person name="Alexandre G."/>
            <person name="Sukharnikov L.O."/>
            <person name="Wuichet K."/>
            <person name="Hurst G.B."/>
            <person name="McDonald W.H."/>
            <person name="Robertson J.S."/>
            <person name="Barbe V."/>
            <person name="Calteau A."/>
            <person name="Rouy Z."/>
            <person name="Mangenot S."/>
            <person name="Prigent-Combaret C."/>
            <person name="Normand P."/>
            <person name="Boyer M."/>
            <person name="Siguier P."/>
            <person name="Dessaux Y."/>
            <person name="Elmerich C."/>
            <person name="Condemine G."/>
            <person name="Krishnen G."/>
            <person name="Kennedy I."/>
            <person name="Paterson A.H."/>
            <person name="Gonzalez V."/>
            <person name="Mavingui P."/>
            <person name="Zhulin I.B."/>
        </authorList>
    </citation>
    <scope>NUCLEOTIDE SEQUENCE [LARGE SCALE GENOMIC DNA]</scope>
    <source>
        <strain evidence="7">4B</strain>
    </source>
</reference>
<keyword evidence="1 6" id="KW-0560">Oxidoreductase</keyword>
<dbReference type="RefSeq" id="WP_014190035.1">
    <property type="nucleotide sequence ID" value="NC_016588.1"/>
</dbReference>
<dbReference type="AlphaFoldDB" id="G7ZJ59"/>
<geneLocation type="plasmid" evidence="6 7">
    <name>AZO_p6</name>
</geneLocation>
<dbReference type="InterPro" id="IPR028359">
    <property type="entry name" value="UDP_ManNAc/GlcNAc_DH"/>
</dbReference>
<dbReference type="GO" id="GO:0051287">
    <property type="term" value="F:NAD binding"/>
    <property type="evidence" value="ECO:0007669"/>
    <property type="project" value="InterPro"/>
</dbReference>
<dbReference type="HOGENOM" id="CLU_023810_3_2_5"/>
<keyword evidence="4" id="KW-0812">Transmembrane</keyword>
<dbReference type="GO" id="GO:0016628">
    <property type="term" value="F:oxidoreductase activity, acting on the CH-CH group of donors, NAD or NADP as acceptor"/>
    <property type="evidence" value="ECO:0007669"/>
    <property type="project" value="InterPro"/>
</dbReference>
<dbReference type="InterPro" id="IPR036291">
    <property type="entry name" value="NAD(P)-bd_dom_sf"/>
</dbReference>
<feature type="domain" description="UDP-glucose/GDP-mannose dehydrogenase C-terminal" evidence="5">
    <location>
        <begin position="343"/>
        <end position="443"/>
    </location>
</feature>
<organism evidence="6 7">
    <name type="scientific">Azospirillum lipoferum (strain 4B)</name>
    <dbReference type="NCBI Taxonomy" id="862719"/>
    <lineage>
        <taxon>Bacteria</taxon>
        <taxon>Pseudomonadati</taxon>
        <taxon>Pseudomonadota</taxon>
        <taxon>Alphaproteobacteria</taxon>
        <taxon>Rhodospirillales</taxon>
        <taxon>Azospirillaceae</taxon>
        <taxon>Azospirillum</taxon>
    </lineage>
</organism>
<keyword evidence="4" id="KW-1133">Transmembrane helix</keyword>
<dbReference type="InterPro" id="IPR014027">
    <property type="entry name" value="UDP-Glc/GDP-Man_DH_C"/>
</dbReference>
<dbReference type="PANTHER" id="PTHR43491:SF1">
    <property type="entry name" value="UDP-N-ACETYL-D-MANNOSAMINE DEHYDROGENASE"/>
    <property type="match status" value="1"/>
</dbReference>
<protein>
    <submittedName>
        <fullName evidence="6">NDP-N-acetyl-D-galactosaminuronic acid dehydrogenase</fullName>
        <ecNumber evidence="6">1.1.1.132</ecNumber>
    </submittedName>
</protein>
<evidence type="ECO:0000259" key="5">
    <source>
        <dbReference type="SMART" id="SM00984"/>
    </source>
</evidence>
<dbReference type="SMART" id="SM00984">
    <property type="entry name" value="UDPG_MGDP_dh_C"/>
    <property type="match status" value="1"/>
</dbReference>
<dbReference type="InterPro" id="IPR014026">
    <property type="entry name" value="UDP-Glc/GDP-Man_DH_dimer"/>
</dbReference>
<gene>
    <name evidence="6" type="ordered locus">AZOLI_p60211</name>
</gene>
<dbReference type="Pfam" id="PF00984">
    <property type="entry name" value="UDPG_MGDP_dh"/>
    <property type="match status" value="1"/>
</dbReference>
<dbReference type="GO" id="GO:0000271">
    <property type="term" value="P:polysaccharide biosynthetic process"/>
    <property type="evidence" value="ECO:0007669"/>
    <property type="project" value="InterPro"/>
</dbReference>
<evidence type="ECO:0000256" key="3">
    <source>
        <dbReference type="PIRNR" id="PIRNR000124"/>
    </source>
</evidence>
<dbReference type="Pfam" id="PF03720">
    <property type="entry name" value="UDPG_MGDP_dh_C"/>
    <property type="match status" value="1"/>
</dbReference>
<sequence length="457" mass="49564">MNTADTAPDLQAPDIRSLESAYRGRSARVAVIGLGYVGLPLALALTGAGFAVTGFDIDPAKAAALNGGRSYIRQIADGRIAEAVATGRFRATTDADEFAACDAVIVCVPTPLSPQREPDLSFVEASTRLIRDRLRPGQLVVLESTTWPGTTDEVMRPILEETGLASGRDFFLAYSPEREDPGNISFTTSTIPKVVGGDDEGARRLAVALYEQVVPQVVPVSGTRAAEATKLTENIFRSVNIALVNELKIVFEPMGIDIWEVIEAAKTKPFGFMPFYPGPGLGGHCIPIDPFYLTWKAREYQISTRFIELAGEVNTMMPRHVVDRLALALDRRAGIGLSRSRILLVGMAYKKNVDDSRESPGLRLMEMLLERGAAVEYHDPFIPVLPVTREHAALAGRTSIAWEPETLAGFDAAVIVTDHDGVDYRSLAAHCPLVVDTRNAMQTVEGIEGFADRIVKA</sequence>
<dbReference type="SUPFAM" id="SSF51735">
    <property type="entry name" value="NAD(P)-binding Rossmann-fold domains"/>
    <property type="match status" value="1"/>
</dbReference>
<proteinExistence type="inferred from homology"/>
<dbReference type="EC" id="1.1.1.132" evidence="6"/>
<dbReference type="InterPro" id="IPR036220">
    <property type="entry name" value="UDP-Glc/GDP-Man_DH_C_sf"/>
</dbReference>
<dbReference type="InterPro" id="IPR008927">
    <property type="entry name" value="6-PGluconate_DH-like_C_sf"/>
</dbReference>
<dbReference type="InterPro" id="IPR001732">
    <property type="entry name" value="UDP-Glc/GDP-Man_DH_N"/>
</dbReference>
<feature type="transmembrane region" description="Helical" evidence="4">
    <location>
        <begin position="29"/>
        <end position="52"/>
    </location>
</feature>
<keyword evidence="4" id="KW-0472">Membrane</keyword>
<dbReference type="PIRSF" id="PIRSF000124">
    <property type="entry name" value="UDPglc_GDPman_dh"/>
    <property type="match status" value="1"/>
</dbReference>
<name>G7ZJ59_AZOL4</name>
<dbReference type="NCBIfam" id="TIGR03026">
    <property type="entry name" value="NDP-sugDHase"/>
    <property type="match status" value="1"/>
</dbReference>
<dbReference type="Gene3D" id="3.40.50.720">
    <property type="entry name" value="NAD(P)-binding Rossmann-like Domain"/>
    <property type="match status" value="2"/>
</dbReference>
<dbReference type="PIRSF" id="PIRSF500136">
    <property type="entry name" value="UDP_ManNAc_DH"/>
    <property type="match status" value="1"/>
</dbReference>
<evidence type="ECO:0000256" key="1">
    <source>
        <dbReference type="ARBA" id="ARBA00023002"/>
    </source>
</evidence>
<dbReference type="GO" id="GO:0047919">
    <property type="term" value="F:GDP-mannose 6-dehydrogenase activity"/>
    <property type="evidence" value="ECO:0007669"/>
    <property type="project" value="UniProtKB-EC"/>
</dbReference>
<evidence type="ECO:0000313" key="6">
    <source>
        <dbReference type="EMBL" id="CBS91614.1"/>
    </source>
</evidence>
<dbReference type="KEGG" id="ali:AZOLI_p60211"/>
<dbReference type="Proteomes" id="UP000005667">
    <property type="component" value="Plasmid AZO_p6"/>
</dbReference>
<dbReference type="SUPFAM" id="SSF52413">
    <property type="entry name" value="UDP-glucose/GDP-mannose dehydrogenase C-terminal domain"/>
    <property type="match status" value="1"/>
</dbReference>
<comment type="similarity">
    <text evidence="3">Belongs to the UDP-glucose/GDP-mannose dehydrogenase family.</text>
</comment>
<accession>G7ZJ59</accession>
<evidence type="ECO:0000256" key="4">
    <source>
        <dbReference type="SAM" id="Phobius"/>
    </source>
</evidence>
<dbReference type="OrthoDB" id="9803238at2"/>
<evidence type="ECO:0000313" key="7">
    <source>
        <dbReference type="Proteomes" id="UP000005667"/>
    </source>
</evidence>
<keyword evidence="2" id="KW-0520">NAD</keyword>
<dbReference type="EMBL" id="FQ311874">
    <property type="protein sequence ID" value="CBS91614.1"/>
    <property type="molecule type" value="Genomic_DNA"/>
</dbReference>
<dbReference type="Pfam" id="PF03721">
    <property type="entry name" value="UDPG_MGDP_dh_N"/>
    <property type="match status" value="1"/>
</dbReference>